<organism evidence="1 2">
    <name type="scientific">Amycolatopsis jiangsuensis</name>
    <dbReference type="NCBI Taxonomy" id="1181879"/>
    <lineage>
        <taxon>Bacteria</taxon>
        <taxon>Bacillati</taxon>
        <taxon>Actinomycetota</taxon>
        <taxon>Actinomycetes</taxon>
        <taxon>Pseudonocardiales</taxon>
        <taxon>Pseudonocardiaceae</taxon>
        <taxon>Amycolatopsis</taxon>
    </lineage>
</organism>
<evidence type="ECO:0000313" key="2">
    <source>
        <dbReference type="Proteomes" id="UP000581769"/>
    </source>
</evidence>
<dbReference type="EMBL" id="JACHMG010000001">
    <property type="protein sequence ID" value="MBB4686948.1"/>
    <property type="molecule type" value="Genomic_DNA"/>
</dbReference>
<keyword evidence="2" id="KW-1185">Reference proteome</keyword>
<reference evidence="1 2" key="1">
    <citation type="submission" date="2020-08" db="EMBL/GenBank/DDBJ databases">
        <title>Sequencing the genomes of 1000 actinobacteria strains.</title>
        <authorList>
            <person name="Klenk H.-P."/>
        </authorList>
    </citation>
    <scope>NUCLEOTIDE SEQUENCE [LARGE SCALE GENOMIC DNA]</scope>
    <source>
        <strain evidence="1 2">DSM 45859</strain>
    </source>
</reference>
<accession>A0A840J0L9</accession>
<dbReference type="Proteomes" id="UP000581769">
    <property type="component" value="Unassembled WGS sequence"/>
</dbReference>
<protein>
    <submittedName>
        <fullName evidence="1">Uncharacterized protein</fullName>
    </submittedName>
</protein>
<name>A0A840J0L9_9PSEU</name>
<dbReference type="RefSeq" id="WP_184781728.1">
    <property type="nucleotide sequence ID" value="NZ_JACHMG010000001.1"/>
</dbReference>
<evidence type="ECO:0000313" key="1">
    <source>
        <dbReference type="EMBL" id="MBB4686948.1"/>
    </source>
</evidence>
<sequence>MDVLTLHFGRFAWLRSTMCGFCATTHSPAGITLFSGRHGGPGCWSPGNRTGAADEPPLFAVAAAGG</sequence>
<gene>
    <name evidence="1" type="ORF">BJY18_004433</name>
</gene>
<comment type="caution">
    <text evidence="1">The sequence shown here is derived from an EMBL/GenBank/DDBJ whole genome shotgun (WGS) entry which is preliminary data.</text>
</comment>
<proteinExistence type="predicted"/>
<dbReference type="AlphaFoldDB" id="A0A840J0L9"/>